<dbReference type="EMBL" id="LDZF01000045">
    <property type="protein sequence ID" value="KMK08705.1"/>
    <property type="molecule type" value="Genomic_DNA"/>
</dbReference>
<evidence type="ECO:0000313" key="1">
    <source>
        <dbReference type="EMBL" id="KMK08705.1"/>
    </source>
</evidence>
<evidence type="ECO:0000313" key="2">
    <source>
        <dbReference type="Proteomes" id="UP000036196"/>
    </source>
</evidence>
<dbReference type="Proteomes" id="UP000036196">
    <property type="component" value="Unassembled WGS sequence"/>
</dbReference>
<protein>
    <submittedName>
        <fullName evidence="1">Uncharacterized protein</fullName>
    </submittedName>
</protein>
<proteinExistence type="predicted"/>
<gene>
    <name evidence="1" type="ORF">ABW06_24465</name>
</gene>
<dbReference type="AlphaFoldDB" id="A0A0F0VCQ5"/>
<reference evidence="1 2" key="1">
    <citation type="submission" date="2015-05" db="EMBL/GenBank/DDBJ databases">
        <title>Genome sequences of Pluralibacter gergoviae.</title>
        <authorList>
            <person name="Greninger A.L."/>
            <person name="Miller S."/>
        </authorList>
    </citation>
    <scope>NUCLEOTIDE SEQUENCE [LARGE SCALE GENOMIC DNA]</scope>
    <source>
        <strain evidence="1 2">JS81F13</strain>
    </source>
</reference>
<sequence>MSKSPINPPLQADRKIPLNQFIRICRRNPNDSARFNQREPFIAKLTNGFYMKSKKGLNFCQAFVQPCGCYWLNTLLVRIATNLIFIIRVGVNVIPNFLFQFGDSHHQFFLRAGQINLAAQLFRQRFQACNQFFFVHVVITLQKRKWPRGAMVMITPA</sequence>
<accession>A0A0F0VCQ5</accession>
<keyword evidence="2" id="KW-1185">Reference proteome</keyword>
<organism evidence="1 2">
    <name type="scientific">Pluralibacter gergoviae</name>
    <name type="common">Enterobacter gergoviae</name>
    <dbReference type="NCBI Taxonomy" id="61647"/>
    <lineage>
        <taxon>Bacteria</taxon>
        <taxon>Pseudomonadati</taxon>
        <taxon>Pseudomonadota</taxon>
        <taxon>Gammaproteobacteria</taxon>
        <taxon>Enterobacterales</taxon>
        <taxon>Enterobacteriaceae</taxon>
        <taxon>Pluralibacter</taxon>
    </lineage>
</organism>
<name>A0A0F0VCQ5_PLUGE</name>
<comment type="caution">
    <text evidence="1">The sequence shown here is derived from an EMBL/GenBank/DDBJ whole genome shotgun (WGS) entry which is preliminary data.</text>
</comment>